<dbReference type="AlphaFoldDB" id="B9N7L0"/>
<reference evidence="2 3" key="1">
    <citation type="journal article" date="2006" name="Science">
        <title>The genome of black cottonwood, Populus trichocarpa (Torr. &amp; Gray).</title>
        <authorList>
            <person name="Tuskan G.A."/>
            <person name="Difazio S."/>
            <person name="Jansson S."/>
            <person name="Bohlmann J."/>
            <person name="Grigoriev I."/>
            <person name="Hellsten U."/>
            <person name="Putnam N."/>
            <person name="Ralph S."/>
            <person name="Rombauts S."/>
            <person name="Salamov A."/>
            <person name="Schein J."/>
            <person name="Sterck L."/>
            <person name="Aerts A."/>
            <person name="Bhalerao R.R."/>
            <person name="Bhalerao R.P."/>
            <person name="Blaudez D."/>
            <person name="Boerjan W."/>
            <person name="Brun A."/>
            <person name="Brunner A."/>
            <person name="Busov V."/>
            <person name="Campbell M."/>
            <person name="Carlson J."/>
            <person name="Chalot M."/>
            <person name="Chapman J."/>
            <person name="Chen G.L."/>
            <person name="Cooper D."/>
            <person name="Coutinho P.M."/>
            <person name="Couturier J."/>
            <person name="Covert S."/>
            <person name="Cronk Q."/>
            <person name="Cunningham R."/>
            <person name="Davis J."/>
            <person name="Degroeve S."/>
            <person name="Dejardin A."/>
            <person name="Depamphilis C."/>
            <person name="Detter J."/>
            <person name="Dirks B."/>
            <person name="Dubchak I."/>
            <person name="Duplessis S."/>
            <person name="Ehlting J."/>
            <person name="Ellis B."/>
            <person name="Gendler K."/>
            <person name="Goodstein D."/>
            <person name="Gribskov M."/>
            <person name="Grimwood J."/>
            <person name="Groover A."/>
            <person name="Gunter L."/>
            <person name="Hamberger B."/>
            <person name="Heinze B."/>
            <person name="Helariutta Y."/>
            <person name="Henrissat B."/>
            <person name="Holligan D."/>
            <person name="Holt R."/>
            <person name="Huang W."/>
            <person name="Islam-Faridi N."/>
            <person name="Jones S."/>
            <person name="Jones-Rhoades M."/>
            <person name="Jorgensen R."/>
            <person name="Joshi C."/>
            <person name="Kangasjarvi J."/>
            <person name="Karlsson J."/>
            <person name="Kelleher C."/>
            <person name="Kirkpatrick R."/>
            <person name="Kirst M."/>
            <person name="Kohler A."/>
            <person name="Kalluri U."/>
            <person name="Larimer F."/>
            <person name="Leebens-Mack J."/>
            <person name="Leple J.C."/>
            <person name="Locascio P."/>
            <person name="Lou Y."/>
            <person name="Lucas S."/>
            <person name="Martin F."/>
            <person name="Montanini B."/>
            <person name="Napoli C."/>
            <person name="Nelson D.R."/>
            <person name="Nelson C."/>
            <person name="Nieminen K."/>
            <person name="Nilsson O."/>
            <person name="Pereda V."/>
            <person name="Peter G."/>
            <person name="Philippe R."/>
            <person name="Pilate G."/>
            <person name="Poliakov A."/>
            <person name="Razumovskaya J."/>
            <person name="Richardson P."/>
            <person name="Rinaldi C."/>
            <person name="Ritland K."/>
            <person name="Rouze P."/>
            <person name="Ryaboy D."/>
            <person name="Schmutz J."/>
            <person name="Schrader J."/>
            <person name="Segerman B."/>
            <person name="Shin H."/>
            <person name="Siddiqui A."/>
            <person name="Sterky F."/>
            <person name="Terry A."/>
            <person name="Tsai C.J."/>
            <person name="Uberbacher E."/>
            <person name="Unneberg P."/>
            <person name="Vahala J."/>
            <person name="Wall K."/>
            <person name="Wessler S."/>
            <person name="Yang G."/>
            <person name="Yin T."/>
            <person name="Douglas C."/>
            <person name="Marra M."/>
            <person name="Sandberg G."/>
            <person name="Van de Peer Y."/>
            <person name="Rokhsar D."/>
        </authorList>
    </citation>
    <scope>NUCLEOTIDE SEQUENCE [LARGE SCALE GENOMIC DNA]</scope>
    <source>
        <strain evidence="3">cv. Nisqually</strain>
    </source>
</reference>
<protein>
    <submittedName>
        <fullName evidence="2">Uncharacterized protein</fullName>
    </submittedName>
</protein>
<dbReference type="HOGENOM" id="CLU_1878965_0_0_1"/>
<accession>B9N7L0</accession>
<evidence type="ECO:0000313" key="3">
    <source>
        <dbReference type="Proteomes" id="UP000006729"/>
    </source>
</evidence>
<organism evidence="2 3">
    <name type="scientific">Populus trichocarpa</name>
    <name type="common">Western balsam poplar</name>
    <name type="synonym">Populus balsamifera subsp. trichocarpa</name>
    <dbReference type="NCBI Taxonomy" id="3694"/>
    <lineage>
        <taxon>Eukaryota</taxon>
        <taxon>Viridiplantae</taxon>
        <taxon>Streptophyta</taxon>
        <taxon>Embryophyta</taxon>
        <taxon>Tracheophyta</taxon>
        <taxon>Spermatophyta</taxon>
        <taxon>Magnoliopsida</taxon>
        <taxon>eudicotyledons</taxon>
        <taxon>Gunneridae</taxon>
        <taxon>Pentapetalae</taxon>
        <taxon>rosids</taxon>
        <taxon>fabids</taxon>
        <taxon>Malpighiales</taxon>
        <taxon>Salicaceae</taxon>
        <taxon>Saliceae</taxon>
        <taxon>Populus</taxon>
    </lineage>
</organism>
<gene>
    <name evidence="2" type="ORF">POPTR_007G061800</name>
</gene>
<evidence type="ECO:0000313" key="2">
    <source>
        <dbReference type="EMBL" id="PNT27399.1"/>
    </source>
</evidence>
<dbReference type="EMBL" id="CM009296">
    <property type="protein sequence ID" value="PNT27399.1"/>
    <property type="molecule type" value="Genomic_DNA"/>
</dbReference>
<proteinExistence type="predicted"/>
<dbReference type="Proteomes" id="UP000006729">
    <property type="component" value="Chromosome 7"/>
</dbReference>
<sequence length="136" mass="15769">MRKVGAEPKANSGSRAKRPRWADYEDIADIHDGGFKKEAIGHREGFRQPTNRWDFGNKTRGQFGQRGNLHSVGGHDNLDGIKLKIPTFQGKNNPDTYWECERKVDWIFYCRSYLEAKKMEDYIDSMRQQISGANWS</sequence>
<keyword evidence="3" id="KW-1185">Reference proteome</keyword>
<name>B9N7L0_POPTR</name>
<feature type="region of interest" description="Disordered" evidence="1">
    <location>
        <begin position="46"/>
        <end position="71"/>
    </location>
</feature>
<dbReference type="InParanoid" id="B9N7L0"/>
<evidence type="ECO:0000256" key="1">
    <source>
        <dbReference type="SAM" id="MobiDB-lite"/>
    </source>
</evidence>